<protein>
    <recommendedName>
        <fullName evidence="1">PiggyBac transposable element-derived protein domain-containing protein</fullName>
    </recommendedName>
</protein>
<feature type="domain" description="PiggyBac transposable element-derived protein" evidence="1">
    <location>
        <begin position="1"/>
        <end position="79"/>
    </location>
</feature>
<dbReference type="Proteomes" id="UP001159363">
    <property type="component" value="Chromosome X"/>
</dbReference>
<sequence>MPNKPDKFGVKYLLVVDDENQNILNGFPYIGKDATRPADRHLGAHVVLQQMEPFRDKGRNVTMDSYFTSASLNNELKKKCLLGH</sequence>
<evidence type="ECO:0000313" key="3">
    <source>
        <dbReference type="Proteomes" id="UP001159363"/>
    </source>
</evidence>
<evidence type="ECO:0000313" key="2">
    <source>
        <dbReference type="EMBL" id="KAJ8887708.1"/>
    </source>
</evidence>
<dbReference type="PANTHER" id="PTHR46599:SF6">
    <property type="entry name" value="DUAL SPECIFICITY PHOSPHATASE 26"/>
    <property type="match status" value="1"/>
</dbReference>
<organism evidence="2 3">
    <name type="scientific">Dryococelus australis</name>
    <dbReference type="NCBI Taxonomy" id="614101"/>
    <lineage>
        <taxon>Eukaryota</taxon>
        <taxon>Metazoa</taxon>
        <taxon>Ecdysozoa</taxon>
        <taxon>Arthropoda</taxon>
        <taxon>Hexapoda</taxon>
        <taxon>Insecta</taxon>
        <taxon>Pterygota</taxon>
        <taxon>Neoptera</taxon>
        <taxon>Polyneoptera</taxon>
        <taxon>Phasmatodea</taxon>
        <taxon>Verophasmatodea</taxon>
        <taxon>Anareolatae</taxon>
        <taxon>Phasmatidae</taxon>
        <taxon>Eurycanthinae</taxon>
        <taxon>Dryococelus</taxon>
    </lineage>
</organism>
<dbReference type="Pfam" id="PF13843">
    <property type="entry name" value="DDE_Tnp_1_7"/>
    <property type="match status" value="1"/>
</dbReference>
<accession>A0ABQ9HV70</accession>
<keyword evidence="3" id="KW-1185">Reference proteome</keyword>
<dbReference type="EMBL" id="JARBHB010000004">
    <property type="protein sequence ID" value="KAJ8887708.1"/>
    <property type="molecule type" value="Genomic_DNA"/>
</dbReference>
<gene>
    <name evidence="2" type="ORF">PR048_013926</name>
</gene>
<proteinExistence type="predicted"/>
<comment type="caution">
    <text evidence="2">The sequence shown here is derived from an EMBL/GenBank/DDBJ whole genome shotgun (WGS) entry which is preliminary data.</text>
</comment>
<name>A0ABQ9HV70_9NEOP</name>
<reference evidence="2 3" key="1">
    <citation type="submission" date="2023-02" db="EMBL/GenBank/DDBJ databases">
        <title>LHISI_Scaffold_Assembly.</title>
        <authorList>
            <person name="Stuart O.P."/>
            <person name="Cleave R."/>
            <person name="Magrath M.J.L."/>
            <person name="Mikheyev A.S."/>
        </authorList>
    </citation>
    <scope>NUCLEOTIDE SEQUENCE [LARGE SCALE GENOMIC DNA]</scope>
    <source>
        <strain evidence="2">Daus_M_001</strain>
        <tissue evidence="2">Leg muscle</tissue>
    </source>
</reference>
<dbReference type="PANTHER" id="PTHR46599">
    <property type="entry name" value="PIGGYBAC TRANSPOSABLE ELEMENT-DERIVED PROTEIN 4"/>
    <property type="match status" value="1"/>
</dbReference>
<dbReference type="InterPro" id="IPR029526">
    <property type="entry name" value="PGBD"/>
</dbReference>
<evidence type="ECO:0000259" key="1">
    <source>
        <dbReference type="Pfam" id="PF13843"/>
    </source>
</evidence>